<protein>
    <submittedName>
        <fullName evidence="1">Uncharacterized protein</fullName>
    </submittedName>
</protein>
<dbReference type="AlphaFoldDB" id="A0A0E9SL03"/>
<reference evidence="1" key="1">
    <citation type="submission" date="2014-11" db="EMBL/GenBank/DDBJ databases">
        <authorList>
            <person name="Amaro Gonzalez C."/>
        </authorList>
    </citation>
    <scope>NUCLEOTIDE SEQUENCE</scope>
</reference>
<accession>A0A0E9SL03</accession>
<dbReference type="EMBL" id="GBXM01066581">
    <property type="protein sequence ID" value="JAH41996.1"/>
    <property type="molecule type" value="Transcribed_RNA"/>
</dbReference>
<proteinExistence type="predicted"/>
<evidence type="ECO:0000313" key="1">
    <source>
        <dbReference type="EMBL" id="JAH41996.1"/>
    </source>
</evidence>
<sequence length="26" mass="2931">MYHCRTVTTQSRLLPGIILSALEQAE</sequence>
<reference evidence="1" key="2">
    <citation type="journal article" date="2015" name="Fish Shellfish Immunol.">
        <title>Early steps in the European eel (Anguilla anguilla)-Vibrio vulnificus interaction in the gills: Role of the RtxA13 toxin.</title>
        <authorList>
            <person name="Callol A."/>
            <person name="Pajuelo D."/>
            <person name="Ebbesson L."/>
            <person name="Teles M."/>
            <person name="MacKenzie S."/>
            <person name="Amaro C."/>
        </authorList>
    </citation>
    <scope>NUCLEOTIDE SEQUENCE</scope>
</reference>
<organism evidence="1">
    <name type="scientific">Anguilla anguilla</name>
    <name type="common">European freshwater eel</name>
    <name type="synonym">Muraena anguilla</name>
    <dbReference type="NCBI Taxonomy" id="7936"/>
    <lineage>
        <taxon>Eukaryota</taxon>
        <taxon>Metazoa</taxon>
        <taxon>Chordata</taxon>
        <taxon>Craniata</taxon>
        <taxon>Vertebrata</taxon>
        <taxon>Euteleostomi</taxon>
        <taxon>Actinopterygii</taxon>
        <taxon>Neopterygii</taxon>
        <taxon>Teleostei</taxon>
        <taxon>Anguilliformes</taxon>
        <taxon>Anguillidae</taxon>
        <taxon>Anguilla</taxon>
    </lineage>
</organism>
<name>A0A0E9SL03_ANGAN</name>